<feature type="transmembrane region" description="Helical" evidence="5">
    <location>
        <begin position="17"/>
        <end position="35"/>
    </location>
</feature>
<evidence type="ECO:0000259" key="6">
    <source>
        <dbReference type="Pfam" id="PF04932"/>
    </source>
</evidence>
<keyword evidence="3 5" id="KW-1133">Transmembrane helix</keyword>
<dbReference type="GO" id="GO:0016020">
    <property type="term" value="C:membrane"/>
    <property type="evidence" value="ECO:0007669"/>
    <property type="project" value="UniProtKB-SubCell"/>
</dbReference>
<dbReference type="AlphaFoldDB" id="A0A1Y6BB51"/>
<dbReference type="STRING" id="1123014.SAMN02745746_00794"/>
<accession>A0A1Y6BB51</accession>
<feature type="transmembrane region" description="Helical" evidence="5">
    <location>
        <begin position="77"/>
        <end position="96"/>
    </location>
</feature>
<feature type="transmembrane region" description="Helical" evidence="5">
    <location>
        <begin position="407"/>
        <end position="427"/>
    </location>
</feature>
<gene>
    <name evidence="7" type="ORF">SAMN02745746_00794</name>
</gene>
<dbReference type="EMBL" id="FXAG01000003">
    <property type="protein sequence ID" value="SMF02331.1"/>
    <property type="molecule type" value="Genomic_DNA"/>
</dbReference>
<feature type="transmembrane region" description="Helical" evidence="5">
    <location>
        <begin position="261"/>
        <end position="283"/>
    </location>
</feature>
<dbReference type="GO" id="GO:0016874">
    <property type="term" value="F:ligase activity"/>
    <property type="evidence" value="ECO:0007669"/>
    <property type="project" value="UniProtKB-KW"/>
</dbReference>
<comment type="subcellular location">
    <subcellularLocation>
        <location evidence="1">Membrane</location>
        <topology evidence="1">Multi-pass membrane protein</topology>
    </subcellularLocation>
</comment>
<feature type="transmembrane region" description="Helical" evidence="5">
    <location>
        <begin position="212"/>
        <end position="232"/>
    </location>
</feature>
<feature type="transmembrane region" description="Helical" evidence="5">
    <location>
        <begin position="238"/>
        <end position="254"/>
    </location>
</feature>
<protein>
    <submittedName>
        <fullName evidence="7">O-Antigen ligase</fullName>
    </submittedName>
</protein>
<feature type="transmembrane region" description="Helical" evidence="5">
    <location>
        <begin position="439"/>
        <end position="455"/>
    </location>
</feature>
<feature type="domain" description="O-antigen ligase-related" evidence="6">
    <location>
        <begin position="224"/>
        <end position="394"/>
    </location>
</feature>
<reference evidence="8" key="1">
    <citation type="submission" date="2017-04" db="EMBL/GenBank/DDBJ databases">
        <authorList>
            <person name="Varghese N."/>
            <person name="Submissions S."/>
        </authorList>
    </citation>
    <scope>NUCLEOTIDE SEQUENCE [LARGE SCALE GENOMIC DNA]</scope>
    <source>
        <strain evidence="8">DSM 22618</strain>
    </source>
</reference>
<sequence length="482" mass="54501">MGLPVLMPAVSPRFSPAWLSWAVWCLLMLLAFIWPIPNGQLPFHRNFPLLLAFCSMVYLFFKLPIAERNAYLSPYRVLGWGILILSLWILATGIWHSPKQWAFIGTFNGKWFRVLQTGLMGLLVLPLFAPRSGGDGRGRMLFCYLLVAMWLVPFLQSLDVLWQWFRQGSLPWQQTRLGYSRMEMSVHINLVASFLFAELAARLLLKRRWMPIHGGMLLFMLGVCLFSGLVIATRNASIGLLGMVLSVTMMAVLFRGRDWGFVKTLSGLFVGLALIVVVASVSWKSDPRWKTFLQTVPISLDTEHFQSWRDRETYPLPILPNGQPVDVSNYERLAWIKIGSLLVLKEPLGQGIAGDNFHRMVERHYGESKTTSQSHSGLINFALANGIPGLLMWLIVLAYLMYCGFRAFYHDGLVPGLFLSMLVLSYAGRSLIDDVLRDHMLEMFFFLSMMLLSLCHGEKAGKVAAVESSIAEHCQRAVSDCV</sequence>
<name>A0A1Y6BB51_9NEIS</name>
<evidence type="ECO:0000256" key="3">
    <source>
        <dbReference type="ARBA" id="ARBA00022989"/>
    </source>
</evidence>
<dbReference type="InterPro" id="IPR051533">
    <property type="entry name" value="WaaL-like"/>
</dbReference>
<evidence type="ECO:0000256" key="4">
    <source>
        <dbReference type="ARBA" id="ARBA00023136"/>
    </source>
</evidence>
<evidence type="ECO:0000256" key="5">
    <source>
        <dbReference type="SAM" id="Phobius"/>
    </source>
</evidence>
<evidence type="ECO:0000256" key="2">
    <source>
        <dbReference type="ARBA" id="ARBA00022692"/>
    </source>
</evidence>
<dbReference type="PANTHER" id="PTHR37422">
    <property type="entry name" value="TEICHURONIC ACID BIOSYNTHESIS PROTEIN TUAE"/>
    <property type="match status" value="1"/>
</dbReference>
<keyword evidence="2 5" id="KW-0812">Transmembrane</keyword>
<dbReference type="InterPro" id="IPR007016">
    <property type="entry name" value="O-antigen_ligase-rel_domated"/>
</dbReference>
<keyword evidence="4 5" id="KW-0472">Membrane</keyword>
<dbReference type="Proteomes" id="UP000192920">
    <property type="component" value="Unassembled WGS sequence"/>
</dbReference>
<dbReference type="PANTHER" id="PTHR37422:SF13">
    <property type="entry name" value="LIPOPOLYSACCHARIDE BIOSYNTHESIS PROTEIN PA4999-RELATED"/>
    <property type="match status" value="1"/>
</dbReference>
<feature type="transmembrane region" description="Helical" evidence="5">
    <location>
        <begin position="378"/>
        <end position="400"/>
    </location>
</feature>
<proteinExistence type="predicted"/>
<feature type="transmembrane region" description="Helical" evidence="5">
    <location>
        <begin position="111"/>
        <end position="129"/>
    </location>
</feature>
<organism evidence="7 8">
    <name type="scientific">Pseudogulbenkiania subflava DSM 22618</name>
    <dbReference type="NCBI Taxonomy" id="1123014"/>
    <lineage>
        <taxon>Bacteria</taxon>
        <taxon>Pseudomonadati</taxon>
        <taxon>Pseudomonadota</taxon>
        <taxon>Betaproteobacteria</taxon>
        <taxon>Neisseriales</taxon>
        <taxon>Chromobacteriaceae</taxon>
        <taxon>Pseudogulbenkiania</taxon>
    </lineage>
</organism>
<keyword evidence="8" id="KW-1185">Reference proteome</keyword>
<evidence type="ECO:0000313" key="8">
    <source>
        <dbReference type="Proteomes" id="UP000192920"/>
    </source>
</evidence>
<dbReference type="Pfam" id="PF04932">
    <property type="entry name" value="Wzy_C"/>
    <property type="match status" value="1"/>
</dbReference>
<keyword evidence="7" id="KW-0436">Ligase</keyword>
<evidence type="ECO:0000313" key="7">
    <source>
        <dbReference type="EMBL" id="SMF02331.1"/>
    </source>
</evidence>
<evidence type="ECO:0000256" key="1">
    <source>
        <dbReference type="ARBA" id="ARBA00004141"/>
    </source>
</evidence>
<feature type="transmembrane region" description="Helical" evidence="5">
    <location>
        <begin position="47"/>
        <end position="65"/>
    </location>
</feature>
<feature type="transmembrane region" description="Helical" evidence="5">
    <location>
        <begin position="185"/>
        <end position="205"/>
    </location>
</feature>
<feature type="transmembrane region" description="Helical" evidence="5">
    <location>
        <begin position="141"/>
        <end position="165"/>
    </location>
</feature>